<dbReference type="EC" id="2.7.8.-" evidence="4"/>
<name>R7ZV35_9BACT</name>
<evidence type="ECO:0000256" key="2">
    <source>
        <dbReference type="ARBA" id="ARBA00022679"/>
    </source>
</evidence>
<dbReference type="Pfam" id="PF01648">
    <property type="entry name" value="ACPS"/>
    <property type="match status" value="1"/>
</dbReference>
<dbReference type="GO" id="GO:0019878">
    <property type="term" value="P:lysine biosynthetic process via aminoadipic acid"/>
    <property type="evidence" value="ECO:0007669"/>
    <property type="project" value="TreeGrafter"/>
</dbReference>
<evidence type="ECO:0000256" key="1">
    <source>
        <dbReference type="ARBA" id="ARBA00010990"/>
    </source>
</evidence>
<dbReference type="GO" id="GO:0005829">
    <property type="term" value="C:cytosol"/>
    <property type="evidence" value="ECO:0007669"/>
    <property type="project" value="TreeGrafter"/>
</dbReference>
<dbReference type="EMBL" id="AQHR01000044">
    <property type="protein sequence ID" value="EON78001.1"/>
    <property type="molecule type" value="Genomic_DNA"/>
</dbReference>
<evidence type="ECO:0000313" key="4">
    <source>
        <dbReference type="EMBL" id="EON78001.1"/>
    </source>
</evidence>
<dbReference type="Gene3D" id="3.90.470.20">
    <property type="entry name" value="4'-phosphopantetheinyl transferase domain"/>
    <property type="match status" value="2"/>
</dbReference>
<proteinExistence type="inferred from homology"/>
<dbReference type="InterPro" id="IPR037143">
    <property type="entry name" value="4-PPantetheinyl_Trfase_dom_sf"/>
</dbReference>
<dbReference type="InterPro" id="IPR008278">
    <property type="entry name" value="4-PPantetheinyl_Trfase_dom"/>
</dbReference>
<feature type="domain" description="4'-phosphopantetheinyl transferase" evidence="3">
    <location>
        <begin position="110"/>
        <end position="178"/>
    </location>
</feature>
<protein>
    <submittedName>
        <fullName evidence="4">4'-phosphopantetheinyl transferase</fullName>
        <ecNumber evidence="4">2.7.8.-</ecNumber>
    </submittedName>
</protein>
<dbReference type="AlphaFoldDB" id="R7ZV35"/>
<comment type="caution">
    <text evidence="4">The sequence shown here is derived from an EMBL/GenBank/DDBJ whole genome shotgun (WGS) entry which is preliminary data.</text>
</comment>
<dbReference type="GO" id="GO:0000287">
    <property type="term" value="F:magnesium ion binding"/>
    <property type="evidence" value="ECO:0007669"/>
    <property type="project" value="InterPro"/>
</dbReference>
<accession>R7ZV35</accession>
<keyword evidence="5" id="KW-1185">Reference proteome</keyword>
<sequence length="234" mass="26193">MTQSRRLKGGVTIYLVDSGEVVLPADYRKVLSMEQLQKSDAFAFSWLKKRFLVGRYYLRYLLGAYLGEDPAKIVFCRGVNGRPQLGVDFPLCFSVSYSRTMIAIGIADGSLGVDIEFVNEEFGFTDIVSHYFSPKEAEFIVNSDNSADAFFMLWTRKEALLKGMGLGLVDDLHAVPSLDGTHLADLTTKGIPDADWTVHSYTYGTGSRISISYPDRMFEVCFCRLVADPSRIIF</sequence>
<dbReference type="Proteomes" id="UP000013909">
    <property type="component" value="Unassembled WGS sequence"/>
</dbReference>
<dbReference type="PANTHER" id="PTHR12215">
    <property type="entry name" value="PHOSPHOPANTETHEINE TRANSFERASE"/>
    <property type="match status" value="1"/>
</dbReference>
<dbReference type="GO" id="GO:0008897">
    <property type="term" value="F:holo-[acyl-carrier-protein] synthase activity"/>
    <property type="evidence" value="ECO:0007669"/>
    <property type="project" value="InterPro"/>
</dbReference>
<evidence type="ECO:0000259" key="3">
    <source>
        <dbReference type="Pfam" id="PF01648"/>
    </source>
</evidence>
<organism evidence="4 5">
    <name type="scientific">Lunatimonas lonarensis</name>
    <dbReference type="NCBI Taxonomy" id="1232681"/>
    <lineage>
        <taxon>Bacteria</taxon>
        <taxon>Pseudomonadati</taxon>
        <taxon>Bacteroidota</taxon>
        <taxon>Cytophagia</taxon>
        <taxon>Cytophagales</taxon>
        <taxon>Cyclobacteriaceae</taxon>
    </lineage>
</organism>
<gene>
    <name evidence="4" type="ORF">ADIS_1540</name>
</gene>
<dbReference type="InterPro" id="IPR050559">
    <property type="entry name" value="P-Pant_transferase_sf"/>
</dbReference>
<evidence type="ECO:0000313" key="5">
    <source>
        <dbReference type="Proteomes" id="UP000013909"/>
    </source>
</evidence>
<dbReference type="SUPFAM" id="SSF56214">
    <property type="entry name" value="4'-phosphopantetheinyl transferase"/>
    <property type="match status" value="2"/>
</dbReference>
<comment type="similarity">
    <text evidence="1">Belongs to the P-Pant transferase superfamily. Gsp/Sfp/HetI/AcpT family.</text>
</comment>
<dbReference type="PANTHER" id="PTHR12215:SF10">
    <property type="entry name" value="L-AMINOADIPATE-SEMIALDEHYDE DEHYDROGENASE-PHOSPHOPANTETHEINYL TRANSFERASE"/>
    <property type="match status" value="1"/>
</dbReference>
<keyword evidence="2 4" id="KW-0808">Transferase</keyword>
<reference evidence="4 5" key="1">
    <citation type="submission" date="2013-02" db="EMBL/GenBank/DDBJ databases">
        <title>A novel strain isolated from Lonar lake, Maharashtra, India.</title>
        <authorList>
            <person name="Singh A."/>
        </authorList>
    </citation>
    <scope>NUCLEOTIDE SEQUENCE [LARGE SCALE GENOMIC DNA]</scope>
    <source>
        <strain evidence="4 5">AK24</strain>
    </source>
</reference>
<dbReference type="STRING" id="1232681.ADIS_1540"/>